<dbReference type="EMBL" id="JAPQKL010000003">
    <property type="protein sequence ID" value="KAJ5138805.1"/>
    <property type="molecule type" value="Genomic_DNA"/>
</dbReference>
<proteinExistence type="predicted"/>
<evidence type="ECO:0000313" key="2">
    <source>
        <dbReference type="Proteomes" id="UP001149079"/>
    </source>
</evidence>
<reference evidence="1" key="1">
    <citation type="submission" date="2022-11" db="EMBL/GenBank/DDBJ databases">
        <authorList>
            <person name="Petersen C."/>
        </authorList>
    </citation>
    <scope>NUCLEOTIDE SEQUENCE</scope>
    <source>
        <strain evidence="1">IBT 22155</strain>
    </source>
</reference>
<dbReference type="RefSeq" id="XP_056523454.1">
    <property type="nucleotide sequence ID" value="XM_056664397.1"/>
</dbReference>
<dbReference type="Proteomes" id="UP001149079">
    <property type="component" value="Unassembled WGS sequence"/>
</dbReference>
<organism evidence="1 2">
    <name type="scientific">Penicillium bovifimosum</name>
    <dbReference type="NCBI Taxonomy" id="126998"/>
    <lineage>
        <taxon>Eukaryota</taxon>
        <taxon>Fungi</taxon>
        <taxon>Dikarya</taxon>
        <taxon>Ascomycota</taxon>
        <taxon>Pezizomycotina</taxon>
        <taxon>Eurotiomycetes</taxon>
        <taxon>Eurotiomycetidae</taxon>
        <taxon>Eurotiales</taxon>
        <taxon>Aspergillaceae</taxon>
        <taxon>Penicillium</taxon>
    </lineage>
</organism>
<sequence>MSKKKQCEQPDKYLWHVILLSGENPEEDRQVKMPVSLTETTCRFQERGALGASMPQLTGS</sequence>
<reference evidence="1" key="2">
    <citation type="journal article" date="2023" name="IMA Fungus">
        <title>Comparative genomic study of the Penicillium genus elucidates a diverse pangenome and 15 lateral gene transfer events.</title>
        <authorList>
            <person name="Petersen C."/>
            <person name="Sorensen T."/>
            <person name="Nielsen M.R."/>
            <person name="Sondergaard T.E."/>
            <person name="Sorensen J.L."/>
            <person name="Fitzpatrick D.A."/>
            <person name="Frisvad J.C."/>
            <person name="Nielsen K.L."/>
        </authorList>
    </citation>
    <scope>NUCLEOTIDE SEQUENCE</scope>
    <source>
        <strain evidence="1">IBT 22155</strain>
    </source>
</reference>
<dbReference type="AlphaFoldDB" id="A0A9W9H526"/>
<accession>A0A9W9H526</accession>
<protein>
    <submittedName>
        <fullName evidence="1">Uncharacterized protein</fullName>
    </submittedName>
</protein>
<comment type="caution">
    <text evidence="1">The sequence shown here is derived from an EMBL/GenBank/DDBJ whole genome shotgun (WGS) entry which is preliminary data.</text>
</comment>
<dbReference type="GeneID" id="81403567"/>
<keyword evidence="2" id="KW-1185">Reference proteome</keyword>
<evidence type="ECO:0000313" key="1">
    <source>
        <dbReference type="EMBL" id="KAJ5138805.1"/>
    </source>
</evidence>
<gene>
    <name evidence="1" type="ORF">N7515_003653</name>
</gene>
<name>A0A9W9H526_9EURO</name>